<accession>A0A151IH29</accession>
<proteinExistence type="predicted"/>
<sequence>MDDQNVLQQFVVDTKAGLLSYKRRCKGPCRAPREDTQKAYTVGPSVATRNGILSPPVLLQRGQAEVKRMQNKDIPKPESYDSTVLKVLNRVLKSWYYCSLEAISIMEKFVIDDIACVTVMALDRGTDQSGKRSRLVCISMYHDHSDVGNSRSIRNADTYSMAGTSILLCGHGSHETMTVNVNGRRHLARVDRNDEAQLYEYYFPADVLDDRTSSPSSS</sequence>
<dbReference type="EMBL" id="KQ977647">
    <property type="protein sequence ID" value="KYN00830.1"/>
    <property type="molecule type" value="Genomic_DNA"/>
</dbReference>
<protein>
    <submittedName>
        <fullName evidence="1">Uncharacterized protein</fullName>
    </submittedName>
</protein>
<name>A0A151IH29_9HYME</name>
<organism evidence="1 2">
    <name type="scientific">Cyphomyrmex costatus</name>
    <dbReference type="NCBI Taxonomy" id="456900"/>
    <lineage>
        <taxon>Eukaryota</taxon>
        <taxon>Metazoa</taxon>
        <taxon>Ecdysozoa</taxon>
        <taxon>Arthropoda</taxon>
        <taxon>Hexapoda</taxon>
        <taxon>Insecta</taxon>
        <taxon>Pterygota</taxon>
        <taxon>Neoptera</taxon>
        <taxon>Endopterygota</taxon>
        <taxon>Hymenoptera</taxon>
        <taxon>Apocrita</taxon>
        <taxon>Aculeata</taxon>
        <taxon>Formicoidea</taxon>
        <taxon>Formicidae</taxon>
        <taxon>Myrmicinae</taxon>
        <taxon>Cyphomyrmex</taxon>
    </lineage>
</organism>
<evidence type="ECO:0000313" key="1">
    <source>
        <dbReference type="EMBL" id="KYN00830.1"/>
    </source>
</evidence>
<gene>
    <name evidence="1" type="ORF">ALC62_08379</name>
</gene>
<reference evidence="1 2" key="1">
    <citation type="submission" date="2016-03" db="EMBL/GenBank/DDBJ databases">
        <title>Cyphomyrmex costatus WGS genome.</title>
        <authorList>
            <person name="Nygaard S."/>
            <person name="Hu H."/>
            <person name="Boomsma J."/>
            <person name="Zhang G."/>
        </authorList>
    </citation>
    <scope>NUCLEOTIDE SEQUENCE [LARGE SCALE GENOMIC DNA]</scope>
    <source>
        <strain evidence="1">MS0001</strain>
        <tissue evidence="1">Whole body</tissue>
    </source>
</reference>
<dbReference type="AlphaFoldDB" id="A0A151IH29"/>
<keyword evidence="2" id="KW-1185">Reference proteome</keyword>
<evidence type="ECO:0000313" key="2">
    <source>
        <dbReference type="Proteomes" id="UP000078542"/>
    </source>
</evidence>
<dbReference type="Proteomes" id="UP000078542">
    <property type="component" value="Unassembled WGS sequence"/>
</dbReference>